<gene>
    <name evidence="2" type="ORF">C7212DRAFT_200726</name>
</gene>
<comment type="caution">
    <text evidence="2">The sequence shown here is derived from an EMBL/GenBank/DDBJ whole genome shotgun (WGS) entry which is preliminary data.</text>
</comment>
<feature type="compositionally biased region" description="Basic and acidic residues" evidence="1">
    <location>
        <begin position="13"/>
        <end position="23"/>
    </location>
</feature>
<sequence>MGSTTLTAPGGLKEGDSTFRPVDLRPHKQSWPTLVVECGVSQSLRRLVADSRWWLDNSGAEVKIIILISVSETARSIHFEKWGMGNVPNQQATCESPNTFIGMPTKTHELDIAGDVVTGGPLGLEFEKTMLRQPRPGEGDIIFDTQELERFATYV</sequence>
<evidence type="ECO:0000313" key="2">
    <source>
        <dbReference type="EMBL" id="PWW75218.1"/>
    </source>
</evidence>
<evidence type="ECO:0000256" key="1">
    <source>
        <dbReference type="SAM" id="MobiDB-lite"/>
    </source>
</evidence>
<evidence type="ECO:0000313" key="3">
    <source>
        <dbReference type="Proteomes" id="UP000246991"/>
    </source>
</evidence>
<keyword evidence="3" id="KW-1185">Reference proteome</keyword>
<name>A0A317SLS2_9PEZI</name>
<dbReference type="Proteomes" id="UP000246991">
    <property type="component" value="Unassembled WGS sequence"/>
</dbReference>
<dbReference type="EMBL" id="PYWC01000049">
    <property type="protein sequence ID" value="PWW75218.1"/>
    <property type="molecule type" value="Genomic_DNA"/>
</dbReference>
<feature type="region of interest" description="Disordered" evidence="1">
    <location>
        <begin position="1"/>
        <end position="23"/>
    </location>
</feature>
<dbReference type="OrthoDB" id="76567at2759"/>
<accession>A0A317SLS2</accession>
<protein>
    <submittedName>
        <fullName evidence="2">Uncharacterized protein</fullName>
    </submittedName>
</protein>
<dbReference type="AlphaFoldDB" id="A0A317SLS2"/>
<organism evidence="2 3">
    <name type="scientific">Tuber magnatum</name>
    <name type="common">white Piedmont truffle</name>
    <dbReference type="NCBI Taxonomy" id="42249"/>
    <lineage>
        <taxon>Eukaryota</taxon>
        <taxon>Fungi</taxon>
        <taxon>Dikarya</taxon>
        <taxon>Ascomycota</taxon>
        <taxon>Pezizomycotina</taxon>
        <taxon>Pezizomycetes</taxon>
        <taxon>Pezizales</taxon>
        <taxon>Tuberaceae</taxon>
        <taxon>Tuber</taxon>
    </lineage>
</organism>
<proteinExistence type="predicted"/>
<reference evidence="2 3" key="1">
    <citation type="submission" date="2018-03" db="EMBL/GenBank/DDBJ databases">
        <title>Genomes of Pezizomycetes fungi and the evolution of truffles.</title>
        <authorList>
            <person name="Murat C."/>
            <person name="Payen T."/>
            <person name="Noel B."/>
            <person name="Kuo A."/>
            <person name="Martin F.M."/>
        </authorList>
    </citation>
    <scope>NUCLEOTIDE SEQUENCE [LARGE SCALE GENOMIC DNA]</scope>
    <source>
        <strain evidence="2">091103-1</strain>
    </source>
</reference>